<evidence type="ECO:0000256" key="6">
    <source>
        <dbReference type="ARBA" id="ARBA00022833"/>
    </source>
</evidence>
<evidence type="ECO:0000256" key="2">
    <source>
        <dbReference type="ARBA" id="ARBA00006576"/>
    </source>
</evidence>
<keyword evidence="12" id="KW-1185">Reference proteome</keyword>
<keyword evidence="3" id="KW-0479">Metal-binding</keyword>
<dbReference type="OrthoDB" id="6710946at2759"/>
<dbReference type="EMBL" id="WHVB01000006">
    <property type="protein sequence ID" value="KAF8482033.1"/>
    <property type="molecule type" value="Genomic_DNA"/>
</dbReference>
<dbReference type="PANTHER" id="PTHR11086:SF18">
    <property type="entry name" value="DEOXYCYTIDYLATE DEAMINASE"/>
    <property type="match status" value="1"/>
</dbReference>
<dbReference type="EC" id="3.5.4.12" evidence="7"/>
<evidence type="ECO:0000313" key="11">
    <source>
        <dbReference type="EMBL" id="KAF8482033.1"/>
    </source>
</evidence>
<evidence type="ECO:0000313" key="12">
    <source>
        <dbReference type="Proteomes" id="UP000759537"/>
    </source>
</evidence>
<gene>
    <name evidence="11" type="ORF">DFH94DRAFT_628215</name>
</gene>
<comment type="cofactor">
    <cofactor evidence="1">
        <name>Zn(2+)</name>
        <dbReference type="ChEBI" id="CHEBI:29105"/>
    </cofactor>
</comment>
<dbReference type="Gene3D" id="3.40.50.300">
    <property type="entry name" value="P-loop containing nucleotide triphosphate hydrolases"/>
    <property type="match status" value="1"/>
</dbReference>
<dbReference type="FunFam" id="3.40.140.10:FF:000035">
    <property type="entry name" value="dCMP deaminase"/>
    <property type="match status" value="1"/>
</dbReference>
<sequence length="341" mass="37553">MFIAIIGTRLSGKSTVETYLTEKGFTPVRRSVGKRSSNSFLSLGSAISSPNSPVSHGFGGNGSEQLLCFASAAELLEHVTRNWRKDFVTQDLRTEQAIQMFIKRPFFMLLSIDGPISDRFRRANNDRAGVSLDAFIIANDADVYGRRSDTTENGQVDHPSPLHSLQEYVTLHVVNNFDTVAALHSYLDDINILDADRLRPSWDSYFMTLASLASMRSNCMKRRVGAILVRDKRIVGTGYNGTPLGLTNCNEGGCARCNGLEARESCLCLHAEENALLEAGRERVSGATLYCNTCPCLTCTVKIVQTGVKEVVYNLSYKVDDASAKILQDAGVILRRHRQAS</sequence>
<proteinExistence type="inferred from homology"/>
<accession>A0A9P5TAD7</accession>
<dbReference type="GO" id="GO:0004132">
    <property type="term" value="F:dCMP deaminase activity"/>
    <property type="evidence" value="ECO:0007669"/>
    <property type="project" value="UniProtKB-EC"/>
</dbReference>
<dbReference type="CDD" id="cd01286">
    <property type="entry name" value="deoxycytidylate_deaminase"/>
    <property type="match status" value="1"/>
</dbReference>
<dbReference type="InterPro" id="IPR016193">
    <property type="entry name" value="Cytidine_deaminase-like"/>
</dbReference>
<dbReference type="InterPro" id="IPR027417">
    <property type="entry name" value="P-loop_NTPase"/>
</dbReference>
<evidence type="ECO:0000256" key="8">
    <source>
        <dbReference type="ARBA" id="ARBA00041763"/>
    </source>
</evidence>
<dbReference type="SUPFAM" id="SSF53927">
    <property type="entry name" value="Cytidine deaminase-like"/>
    <property type="match status" value="1"/>
</dbReference>
<keyword evidence="6" id="KW-0862">Zinc</keyword>
<dbReference type="PANTHER" id="PTHR11086">
    <property type="entry name" value="DEOXYCYTIDYLATE DEAMINASE-RELATED"/>
    <property type="match status" value="1"/>
</dbReference>
<dbReference type="GO" id="GO:0008270">
    <property type="term" value="F:zinc ion binding"/>
    <property type="evidence" value="ECO:0007669"/>
    <property type="project" value="InterPro"/>
</dbReference>
<evidence type="ECO:0000259" key="10">
    <source>
        <dbReference type="PROSITE" id="PS51747"/>
    </source>
</evidence>
<dbReference type="PROSITE" id="PS00903">
    <property type="entry name" value="CYT_DCMP_DEAMINASES_1"/>
    <property type="match status" value="1"/>
</dbReference>
<evidence type="ECO:0000256" key="4">
    <source>
        <dbReference type="ARBA" id="ARBA00022727"/>
    </source>
</evidence>
<reference evidence="11" key="2">
    <citation type="journal article" date="2020" name="Nat. Commun.">
        <title>Large-scale genome sequencing of mycorrhizal fungi provides insights into the early evolution of symbiotic traits.</title>
        <authorList>
            <person name="Miyauchi S."/>
            <person name="Kiss E."/>
            <person name="Kuo A."/>
            <person name="Drula E."/>
            <person name="Kohler A."/>
            <person name="Sanchez-Garcia M."/>
            <person name="Morin E."/>
            <person name="Andreopoulos B."/>
            <person name="Barry K.W."/>
            <person name="Bonito G."/>
            <person name="Buee M."/>
            <person name="Carver A."/>
            <person name="Chen C."/>
            <person name="Cichocki N."/>
            <person name="Clum A."/>
            <person name="Culley D."/>
            <person name="Crous P.W."/>
            <person name="Fauchery L."/>
            <person name="Girlanda M."/>
            <person name="Hayes R.D."/>
            <person name="Keri Z."/>
            <person name="LaButti K."/>
            <person name="Lipzen A."/>
            <person name="Lombard V."/>
            <person name="Magnuson J."/>
            <person name="Maillard F."/>
            <person name="Murat C."/>
            <person name="Nolan M."/>
            <person name="Ohm R.A."/>
            <person name="Pangilinan J."/>
            <person name="Pereira M.F."/>
            <person name="Perotto S."/>
            <person name="Peter M."/>
            <person name="Pfister S."/>
            <person name="Riley R."/>
            <person name="Sitrit Y."/>
            <person name="Stielow J.B."/>
            <person name="Szollosi G."/>
            <person name="Zifcakova L."/>
            <person name="Stursova M."/>
            <person name="Spatafora J.W."/>
            <person name="Tedersoo L."/>
            <person name="Vaario L.M."/>
            <person name="Yamada A."/>
            <person name="Yan M."/>
            <person name="Wang P."/>
            <person name="Xu J."/>
            <person name="Bruns T."/>
            <person name="Baldrian P."/>
            <person name="Vilgalys R."/>
            <person name="Dunand C."/>
            <person name="Henrissat B."/>
            <person name="Grigoriev I.V."/>
            <person name="Hibbett D."/>
            <person name="Nagy L.G."/>
            <person name="Martin F.M."/>
        </authorList>
    </citation>
    <scope>NUCLEOTIDE SEQUENCE</scope>
    <source>
        <strain evidence="11">Prilba</strain>
    </source>
</reference>
<dbReference type="Gene3D" id="3.40.140.10">
    <property type="entry name" value="Cytidine Deaminase, domain 2"/>
    <property type="match status" value="1"/>
</dbReference>
<evidence type="ECO:0000256" key="3">
    <source>
        <dbReference type="ARBA" id="ARBA00022723"/>
    </source>
</evidence>
<evidence type="ECO:0000256" key="1">
    <source>
        <dbReference type="ARBA" id="ARBA00001947"/>
    </source>
</evidence>
<protein>
    <recommendedName>
        <fullName evidence="9">Deoxycytidylate deaminase</fullName>
        <ecNumber evidence="7">3.5.4.12</ecNumber>
    </recommendedName>
    <alternativeName>
        <fullName evidence="8">dCMP deaminase</fullName>
    </alternativeName>
</protein>
<dbReference type="Proteomes" id="UP000759537">
    <property type="component" value="Unassembled WGS sequence"/>
</dbReference>
<comment type="similarity">
    <text evidence="2">Belongs to the cytidine and deoxycytidylate deaminase family.</text>
</comment>
<reference evidence="11" key="1">
    <citation type="submission" date="2019-10" db="EMBL/GenBank/DDBJ databases">
        <authorList>
            <consortium name="DOE Joint Genome Institute"/>
            <person name="Kuo A."/>
            <person name="Miyauchi S."/>
            <person name="Kiss E."/>
            <person name="Drula E."/>
            <person name="Kohler A."/>
            <person name="Sanchez-Garcia M."/>
            <person name="Andreopoulos B."/>
            <person name="Barry K.W."/>
            <person name="Bonito G."/>
            <person name="Buee M."/>
            <person name="Carver A."/>
            <person name="Chen C."/>
            <person name="Cichocki N."/>
            <person name="Clum A."/>
            <person name="Culley D."/>
            <person name="Crous P.W."/>
            <person name="Fauchery L."/>
            <person name="Girlanda M."/>
            <person name="Hayes R."/>
            <person name="Keri Z."/>
            <person name="LaButti K."/>
            <person name="Lipzen A."/>
            <person name="Lombard V."/>
            <person name="Magnuson J."/>
            <person name="Maillard F."/>
            <person name="Morin E."/>
            <person name="Murat C."/>
            <person name="Nolan M."/>
            <person name="Ohm R."/>
            <person name="Pangilinan J."/>
            <person name="Pereira M."/>
            <person name="Perotto S."/>
            <person name="Peter M."/>
            <person name="Riley R."/>
            <person name="Sitrit Y."/>
            <person name="Stielow B."/>
            <person name="Szollosi G."/>
            <person name="Zifcakova L."/>
            <person name="Stursova M."/>
            <person name="Spatafora J.W."/>
            <person name="Tedersoo L."/>
            <person name="Vaario L.-M."/>
            <person name="Yamada A."/>
            <person name="Yan M."/>
            <person name="Wang P."/>
            <person name="Xu J."/>
            <person name="Bruns T."/>
            <person name="Baldrian P."/>
            <person name="Vilgalys R."/>
            <person name="Henrissat B."/>
            <person name="Grigoriev I.V."/>
            <person name="Hibbett D."/>
            <person name="Nagy L.G."/>
            <person name="Martin F.M."/>
        </authorList>
    </citation>
    <scope>NUCLEOTIDE SEQUENCE</scope>
    <source>
        <strain evidence="11">Prilba</strain>
    </source>
</reference>
<dbReference type="InterPro" id="IPR015517">
    <property type="entry name" value="dCMP_deaminase-rel"/>
</dbReference>
<dbReference type="InterPro" id="IPR002125">
    <property type="entry name" value="CMP_dCMP_dom"/>
</dbReference>
<dbReference type="InterPro" id="IPR035105">
    <property type="entry name" value="Deoxycytidylate_deaminase_dom"/>
</dbReference>
<evidence type="ECO:0000256" key="5">
    <source>
        <dbReference type="ARBA" id="ARBA00022801"/>
    </source>
</evidence>
<dbReference type="InterPro" id="IPR016192">
    <property type="entry name" value="APOBEC/CMP_deaminase_Zn-bd"/>
</dbReference>
<comment type="caution">
    <text evidence="11">The sequence shown here is derived from an EMBL/GenBank/DDBJ whole genome shotgun (WGS) entry which is preliminary data.</text>
</comment>
<feature type="domain" description="CMP/dCMP-type deaminase" evidence="10">
    <location>
        <begin position="201"/>
        <end position="334"/>
    </location>
</feature>
<dbReference type="Pfam" id="PF00383">
    <property type="entry name" value="dCMP_cyt_deam_1"/>
    <property type="match status" value="1"/>
</dbReference>
<name>A0A9P5TAD7_9AGAM</name>
<organism evidence="11 12">
    <name type="scientific">Russula ochroleuca</name>
    <dbReference type="NCBI Taxonomy" id="152965"/>
    <lineage>
        <taxon>Eukaryota</taxon>
        <taxon>Fungi</taxon>
        <taxon>Dikarya</taxon>
        <taxon>Basidiomycota</taxon>
        <taxon>Agaricomycotina</taxon>
        <taxon>Agaricomycetes</taxon>
        <taxon>Russulales</taxon>
        <taxon>Russulaceae</taxon>
        <taxon>Russula</taxon>
    </lineage>
</organism>
<dbReference type="AlphaFoldDB" id="A0A9P5TAD7"/>
<dbReference type="GO" id="GO:0005737">
    <property type="term" value="C:cytoplasm"/>
    <property type="evidence" value="ECO:0007669"/>
    <property type="project" value="TreeGrafter"/>
</dbReference>
<dbReference type="PROSITE" id="PS51747">
    <property type="entry name" value="CYT_DCMP_DEAMINASES_2"/>
    <property type="match status" value="1"/>
</dbReference>
<keyword evidence="4" id="KW-0545">Nucleotide biosynthesis</keyword>
<evidence type="ECO:0000256" key="9">
    <source>
        <dbReference type="ARBA" id="ARBA00071582"/>
    </source>
</evidence>
<dbReference type="GO" id="GO:0009165">
    <property type="term" value="P:nucleotide biosynthetic process"/>
    <property type="evidence" value="ECO:0007669"/>
    <property type="project" value="UniProtKB-KW"/>
</dbReference>
<keyword evidence="5" id="KW-0378">Hydrolase</keyword>
<evidence type="ECO:0000256" key="7">
    <source>
        <dbReference type="ARBA" id="ARBA00038938"/>
    </source>
</evidence>